<evidence type="ECO:0000259" key="14">
    <source>
        <dbReference type="Pfam" id="PF01435"/>
    </source>
</evidence>
<evidence type="ECO:0000256" key="5">
    <source>
        <dbReference type="ARBA" id="ARBA00022670"/>
    </source>
</evidence>
<dbReference type="Pfam" id="PF01435">
    <property type="entry name" value="Peptidase_M48"/>
    <property type="match status" value="1"/>
</dbReference>
<keyword evidence="6 13" id="KW-0812">Transmembrane</keyword>
<dbReference type="GO" id="GO:0046872">
    <property type="term" value="F:metal ion binding"/>
    <property type="evidence" value="ECO:0007669"/>
    <property type="project" value="UniProtKB-KW"/>
</dbReference>
<evidence type="ECO:0000256" key="4">
    <source>
        <dbReference type="ARBA" id="ARBA00022475"/>
    </source>
</evidence>
<evidence type="ECO:0000256" key="13">
    <source>
        <dbReference type="SAM" id="Phobius"/>
    </source>
</evidence>
<dbReference type="PANTHER" id="PTHR43221">
    <property type="entry name" value="PROTEASE HTPX"/>
    <property type="match status" value="1"/>
</dbReference>
<accession>A0A3B1BFT1</accession>
<dbReference type="GO" id="GO:0005886">
    <property type="term" value="C:plasma membrane"/>
    <property type="evidence" value="ECO:0007669"/>
    <property type="project" value="UniProtKB-SubCell"/>
</dbReference>
<feature type="transmembrane region" description="Helical" evidence="13">
    <location>
        <begin position="140"/>
        <end position="157"/>
    </location>
</feature>
<dbReference type="AlphaFoldDB" id="A0A3B1BFT1"/>
<evidence type="ECO:0000256" key="9">
    <source>
        <dbReference type="ARBA" id="ARBA00022833"/>
    </source>
</evidence>
<dbReference type="CDD" id="cd07336">
    <property type="entry name" value="M48B_HtpX_like"/>
    <property type="match status" value="1"/>
</dbReference>
<dbReference type="HAMAP" id="MF_00188">
    <property type="entry name" value="Pept_M48_protease_HtpX"/>
    <property type="match status" value="1"/>
</dbReference>
<feature type="transmembrane region" description="Helical" evidence="13">
    <location>
        <begin position="30"/>
        <end position="47"/>
    </location>
</feature>
<keyword evidence="12 13" id="KW-0472">Membrane</keyword>
<dbReference type="InterPro" id="IPR050083">
    <property type="entry name" value="HtpX_protease"/>
</dbReference>
<keyword evidence="11" id="KW-0482">Metalloprotease</keyword>
<evidence type="ECO:0000256" key="12">
    <source>
        <dbReference type="ARBA" id="ARBA00023136"/>
    </source>
</evidence>
<dbReference type="NCBIfam" id="NF002826">
    <property type="entry name" value="PRK03001.1"/>
    <property type="match status" value="1"/>
</dbReference>
<protein>
    <submittedName>
        <fullName evidence="15">Peptidase M48, Ste24p</fullName>
    </submittedName>
</protein>
<dbReference type="PANTHER" id="PTHR43221:SF1">
    <property type="entry name" value="PROTEASE HTPX"/>
    <property type="match status" value="1"/>
</dbReference>
<dbReference type="GO" id="GO:0006508">
    <property type="term" value="P:proteolysis"/>
    <property type="evidence" value="ECO:0007669"/>
    <property type="project" value="UniProtKB-KW"/>
</dbReference>
<comment type="similarity">
    <text evidence="3">Belongs to the peptidase M48B family.</text>
</comment>
<evidence type="ECO:0000256" key="8">
    <source>
        <dbReference type="ARBA" id="ARBA00022801"/>
    </source>
</evidence>
<proteinExistence type="inferred from homology"/>
<keyword evidence="7" id="KW-0479">Metal-binding</keyword>
<dbReference type="GO" id="GO:0004222">
    <property type="term" value="F:metalloendopeptidase activity"/>
    <property type="evidence" value="ECO:0007669"/>
    <property type="project" value="InterPro"/>
</dbReference>
<keyword evidence="10 13" id="KW-1133">Transmembrane helix</keyword>
<sequence>MNALKTTLLLGALTLLFIYGGAALGGRGGMIFAFILAIGMNFFAYFYSDKLVLRMYKAREVTEADAPWLYDIVRNLAMKADTPMPKVYMIPGDQPNAFATGRNPSHAAVAVTQGITSVLDKDELAGVLAHEMAHVVNRDILIGTIAATIAGAISMVANMAQWSMIFGGRDDRGGNPIAAIAMMIIAPVAAMLVQMAISRTREYAADRTGAQLMGTPEPLARALGKLHNASRKIPMNAEPATAHMFIVSPLSGNSLAGMFSTHPPIEKRIAALREMRYSGM</sequence>
<evidence type="ECO:0000256" key="6">
    <source>
        <dbReference type="ARBA" id="ARBA00022692"/>
    </source>
</evidence>
<gene>
    <name evidence="15" type="ORF">MNBD_NITROSPINAE02-1326</name>
</gene>
<keyword evidence="8" id="KW-0378">Hydrolase</keyword>
<evidence type="ECO:0000256" key="2">
    <source>
        <dbReference type="ARBA" id="ARBA00004651"/>
    </source>
</evidence>
<evidence type="ECO:0000256" key="11">
    <source>
        <dbReference type="ARBA" id="ARBA00023049"/>
    </source>
</evidence>
<keyword evidence="4" id="KW-1003">Cell membrane</keyword>
<evidence type="ECO:0000256" key="1">
    <source>
        <dbReference type="ARBA" id="ARBA00001947"/>
    </source>
</evidence>
<dbReference type="InterPro" id="IPR001915">
    <property type="entry name" value="Peptidase_M48"/>
</dbReference>
<reference evidence="15" key="1">
    <citation type="submission" date="2018-06" db="EMBL/GenBank/DDBJ databases">
        <authorList>
            <person name="Zhirakovskaya E."/>
        </authorList>
    </citation>
    <scope>NUCLEOTIDE SEQUENCE</scope>
</reference>
<dbReference type="Gene3D" id="3.30.2010.10">
    <property type="entry name" value="Metalloproteases ('zincins'), catalytic domain"/>
    <property type="match status" value="1"/>
</dbReference>
<organism evidence="15">
    <name type="scientific">hydrothermal vent metagenome</name>
    <dbReference type="NCBI Taxonomy" id="652676"/>
    <lineage>
        <taxon>unclassified sequences</taxon>
        <taxon>metagenomes</taxon>
        <taxon>ecological metagenomes</taxon>
    </lineage>
</organism>
<evidence type="ECO:0000256" key="7">
    <source>
        <dbReference type="ARBA" id="ARBA00022723"/>
    </source>
</evidence>
<evidence type="ECO:0000313" key="15">
    <source>
        <dbReference type="EMBL" id="VAX17116.1"/>
    </source>
</evidence>
<feature type="transmembrane region" description="Helical" evidence="13">
    <location>
        <begin position="177"/>
        <end position="197"/>
    </location>
</feature>
<comment type="subcellular location">
    <subcellularLocation>
        <location evidence="2">Cell membrane</location>
        <topology evidence="2">Multi-pass membrane protein</topology>
    </subcellularLocation>
</comment>
<comment type="cofactor">
    <cofactor evidence="1">
        <name>Zn(2+)</name>
        <dbReference type="ChEBI" id="CHEBI:29105"/>
    </cofactor>
</comment>
<name>A0A3B1BFT1_9ZZZZ</name>
<keyword evidence="9" id="KW-0862">Zinc</keyword>
<keyword evidence="5" id="KW-0645">Protease</keyword>
<dbReference type="EMBL" id="UOGE01000018">
    <property type="protein sequence ID" value="VAX17116.1"/>
    <property type="molecule type" value="Genomic_DNA"/>
</dbReference>
<dbReference type="InterPro" id="IPR022919">
    <property type="entry name" value="Pept_M48_protease_HtpX"/>
</dbReference>
<evidence type="ECO:0000256" key="10">
    <source>
        <dbReference type="ARBA" id="ARBA00022989"/>
    </source>
</evidence>
<evidence type="ECO:0000256" key="3">
    <source>
        <dbReference type="ARBA" id="ARBA00009779"/>
    </source>
</evidence>
<feature type="domain" description="Peptidase M48" evidence="14">
    <location>
        <begin position="64"/>
        <end position="275"/>
    </location>
</feature>